<evidence type="ECO:0000259" key="8">
    <source>
        <dbReference type="PROSITE" id="PS50968"/>
    </source>
</evidence>
<dbReference type="SUPFAM" id="SSF51246">
    <property type="entry name" value="Rudiment single hybrid motif"/>
    <property type="match status" value="1"/>
</dbReference>
<comment type="caution">
    <text evidence="11">The sequence shown here is derived from an EMBL/GenBank/DDBJ whole genome shotgun (WGS) entry which is preliminary data.</text>
</comment>
<dbReference type="SUPFAM" id="SSF52440">
    <property type="entry name" value="PreATP-grasp domain"/>
    <property type="match status" value="1"/>
</dbReference>
<comment type="cofactor">
    <cofactor evidence="1">
        <name>biotin</name>
        <dbReference type="ChEBI" id="CHEBI:57586"/>
    </cofactor>
</comment>
<sequence>MTYFDSLLIANRGEIAVRVIRACRSLGIEAIVVYSDADARALHVREADRAIRIGPAAAAQSYLNIEAVLAAAQQTGAQAIHPGYGFLSENANFARACSKAGIAFIGPPAEAIEAMGSKSAAKRLAESVGVPTVPGYNGDDQSEQRLLAEAERIGFPLLIKASAGGGGKGMRSVHRLTEFSAALAAAQREALAAFGDQHVLLEKLIERPRHIEFQILGDQHGTMLHLGERECSIQRRHQKVLEESPSIALTSELRATMGAAAVRLAQAVNYYNAGTQEFMLDTNGEFYFLEMNTRLQVEHPVTELVTGLDLVQLQIAIAAGQRLPFDQADIQQTGHAIEVRLYAEDPVQMLPSIGQLTSYTPPEGPGIRLDTGVTVGDHVTINYDPMLAKLIVWDEQREQAIARLRYALQHFAVAGVTTNIPLLQAIINTPAYHTGATTTDFLQTYAISEQLQQRQLPPNLALAARALFDLEPDPDATLVGDPWNVPWRAAHMPHQLRYQTNDQIVPIKAQPQAPQAWLVTINDEQLEIVVLRRHLNRMVVRVADRIYQCQLEQDSLVWQGVGYQIQPAAAPSLDQNNGHKGDASLEAPMPGTIIKLLVAEGEQVSAGQPLLIMEAMKMEHTVTAPYAGTVAKLPYHQGQQVSGGVALAEITAE</sequence>
<dbReference type="Pfam" id="PF00289">
    <property type="entry name" value="Biotin_carb_N"/>
    <property type="match status" value="1"/>
</dbReference>
<evidence type="ECO:0000256" key="2">
    <source>
        <dbReference type="ARBA" id="ARBA00013263"/>
    </source>
</evidence>
<dbReference type="PROSITE" id="PS00866">
    <property type="entry name" value="CPSASE_1"/>
    <property type="match status" value="1"/>
</dbReference>
<gene>
    <name evidence="11" type="primary">accA1</name>
    <name evidence="11" type="ORF">Hgul01_01141</name>
</gene>
<keyword evidence="12" id="KW-1185">Reference proteome</keyword>
<organism evidence="11 12">
    <name type="scientific">Herpetosiphon gulosus</name>
    <dbReference type="NCBI Taxonomy" id="1973496"/>
    <lineage>
        <taxon>Bacteria</taxon>
        <taxon>Bacillati</taxon>
        <taxon>Chloroflexota</taxon>
        <taxon>Chloroflexia</taxon>
        <taxon>Herpetosiphonales</taxon>
        <taxon>Herpetosiphonaceae</taxon>
        <taxon>Herpetosiphon</taxon>
    </lineage>
</organism>
<proteinExistence type="predicted"/>
<keyword evidence="6" id="KW-0092">Biotin</keyword>
<keyword evidence="3" id="KW-0436">Ligase</keyword>
<dbReference type="InterPro" id="IPR005481">
    <property type="entry name" value="BC-like_N"/>
</dbReference>
<dbReference type="InterPro" id="IPR011764">
    <property type="entry name" value="Biotin_carboxylation_dom"/>
</dbReference>
<dbReference type="InterPro" id="IPR050856">
    <property type="entry name" value="Biotin_carboxylase_complex"/>
</dbReference>
<dbReference type="Pfam" id="PF02786">
    <property type="entry name" value="CPSase_L_D2"/>
    <property type="match status" value="1"/>
</dbReference>
<evidence type="ECO:0000256" key="5">
    <source>
        <dbReference type="ARBA" id="ARBA00022840"/>
    </source>
</evidence>
<feature type="domain" description="ATP-grasp" evidence="9">
    <location>
        <begin position="122"/>
        <end position="319"/>
    </location>
</feature>
<evidence type="ECO:0000313" key="12">
    <source>
        <dbReference type="Proteomes" id="UP001428290"/>
    </source>
</evidence>
<evidence type="ECO:0000259" key="10">
    <source>
        <dbReference type="PROSITE" id="PS50979"/>
    </source>
</evidence>
<dbReference type="InterPro" id="IPR011054">
    <property type="entry name" value="Rudment_hybrid_motif"/>
</dbReference>
<dbReference type="InterPro" id="IPR000089">
    <property type="entry name" value="Biotin_lipoyl"/>
</dbReference>
<dbReference type="Gene3D" id="3.30.470.20">
    <property type="entry name" value="ATP-grasp fold, B domain"/>
    <property type="match status" value="1"/>
</dbReference>
<dbReference type="InterPro" id="IPR001882">
    <property type="entry name" value="Biotin_BS"/>
</dbReference>
<dbReference type="PANTHER" id="PTHR18866">
    <property type="entry name" value="CARBOXYLASE:PYRUVATE/ACETYL-COA/PROPIONYL-COA CARBOXYLASE"/>
    <property type="match status" value="1"/>
</dbReference>
<dbReference type="PROSITE" id="PS50975">
    <property type="entry name" value="ATP_GRASP"/>
    <property type="match status" value="1"/>
</dbReference>
<evidence type="ECO:0000256" key="3">
    <source>
        <dbReference type="ARBA" id="ARBA00022598"/>
    </source>
</evidence>
<dbReference type="InterPro" id="IPR016185">
    <property type="entry name" value="PreATP-grasp_dom_sf"/>
</dbReference>
<dbReference type="NCBIfam" id="NF006367">
    <property type="entry name" value="PRK08591.1"/>
    <property type="match status" value="1"/>
</dbReference>
<dbReference type="SUPFAM" id="SSF51230">
    <property type="entry name" value="Single hybrid motif"/>
    <property type="match status" value="1"/>
</dbReference>
<dbReference type="CDD" id="cd06850">
    <property type="entry name" value="biotinyl_domain"/>
    <property type="match status" value="1"/>
</dbReference>
<dbReference type="PROSITE" id="PS50979">
    <property type="entry name" value="BC"/>
    <property type="match status" value="1"/>
</dbReference>
<name>A0ABP9WVW4_9CHLR</name>
<dbReference type="InterPro" id="IPR011761">
    <property type="entry name" value="ATP-grasp"/>
</dbReference>
<evidence type="ECO:0000256" key="4">
    <source>
        <dbReference type="ARBA" id="ARBA00022741"/>
    </source>
</evidence>
<accession>A0ABP9WVW4</accession>
<dbReference type="PROSITE" id="PS00867">
    <property type="entry name" value="CPSASE_2"/>
    <property type="match status" value="1"/>
</dbReference>
<evidence type="ECO:0000256" key="6">
    <source>
        <dbReference type="ARBA" id="ARBA00023267"/>
    </source>
</evidence>
<dbReference type="Gene3D" id="2.40.50.100">
    <property type="match status" value="1"/>
</dbReference>
<evidence type="ECO:0000313" key="11">
    <source>
        <dbReference type="EMBL" id="GAA5527357.1"/>
    </source>
</evidence>
<evidence type="ECO:0000256" key="1">
    <source>
        <dbReference type="ARBA" id="ARBA00001953"/>
    </source>
</evidence>
<protein>
    <recommendedName>
        <fullName evidence="2">biotin carboxylase</fullName>
        <ecNumber evidence="2">6.3.4.14</ecNumber>
    </recommendedName>
</protein>
<keyword evidence="5 7" id="KW-0067">ATP-binding</keyword>
<feature type="domain" description="Lipoyl-binding" evidence="8">
    <location>
        <begin position="565"/>
        <end position="651"/>
    </location>
</feature>
<keyword evidence="4 7" id="KW-0547">Nucleotide-binding</keyword>
<feature type="domain" description="Biotin carboxylation" evidence="10">
    <location>
        <begin position="3"/>
        <end position="447"/>
    </location>
</feature>
<dbReference type="PANTHER" id="PTHR18866:SF33">
    <property type="entry name" value="METHYLCROTONOYL-COA CARBOXYLASE SUBUNIT ALPHA, MITOCHONDRIAL-RELATED"/>
    <property type="match status" value="1"/>
</dbReference>
<dbReference type="InterPro" id="IPR011053">
    <property type="entry name" value="Single_hybrid_motif"/>
</dbReference>
<dbReference type="Pfam" id="PF02785">
    <property type="entry name" value="Biotin_carb_C"/>
    <property type="match status" value="1"/>
</dbReference>
<reference evidence="11 12" key="1">
    <citation type="submission" date="2024-02" db="EMBL/GenBank/DDBJ databases">
        <title>Herpetosiphon gulosus NBRC 112829.</title>
        <authorList>
            <person name="Ichikawa N."/>
            <person name="Katano-Makiyama Y."/>
            <person name="Hidaka K."/>
        </authorList>
    </citation>
    <scope>NUCLEOTIDE SEQUENCE [LARGE SCALE GENOMIC DNA]</scope>
    <source>
        <strain evidence="11 12">NBRC 112829</strain>
    </source>
</reference>
<dbReference type="SMART" id="SM00878">
    <property type="entry name" value="Biotin_carb_C"/>
    <property type="match status" value="1"/>
</dbReference>
<dbReference type="RefSeq" id="WP_345720995.1">
    <property type="nucleotide sequence ID" value="NZ_BAABRU010000003.1"/>
</dbReference>
<dbReference type="EMBL" id="BAABRU010000003">
    <property type="protein sequence ID" value="GAA5527357.1"/>
    <property type="molecule type" value="Genomic_DNA"/>
</dbReference>
<evidence type="ECO:0000256" key="7">
    <source>
        <dbReference type="PROSITE-ProRule" id="PRU00409"/>
    </source>
</evidence>
<dbReference type="Pfam" id="PF00364">
    <property type="entry name" value="Biotin_lipoyl"/>
    <property type="match status" value="1"/>
</dbReference>
<dbReference type="Proteomes" id="UP001428290">
    <property type="component" value="Unassembled WGS sequence"/>
</dbReference>
<dbReference type="InterPro" id="IPR005482">
    <property type="entry name" value="Biotin_COase_C"/>
</dbReference>
<dbReference type="EC" id="6.3.4.14" evidence="2"/>
<dbReference type="PROSITE" id="PS50968">
    <property type="entry name" value="BIOTINYL_LIPOYL"/>
    <property type="match status" value="1"/>
</dbReference>
<dbReference type="PROSITE" id="PS00188">
    <property type="entry name" value="BIOTIN"/>
    <property type="match status" value="1"/>
</dbReference>
<evidence type="ECO:0000259" key="9">
    <source>
        <dbReference type="PROSITE" id="PS50975"/>
    </source>
</evidence>
<dbReference type="InterPro" id="IPR005479">
    <property type="entry name" value="CPAse_ATP-bd"/>
</dbReference>
<dbReference type="SUPFAM" id="SSF56059">
    <property type="entry name" value="Glutathione synthetase ATP-binding domain-like"/>
    <property type="match status" value="1"/>
</dbReference>